<dbReference type="GO" id="GO:0003700">
    <property type="term" value="F:DNA-binding transcription factor activity"/>
    <property type="evidence" value="ECO:0007669"/>
    <property type="project" value="InterPro"/>
</dbReference>
<keyword evidence="14" id="KW-1185">Reference proteome</keyword>
<dbReference type="InterPro" id="IPR000232">
    <property type="entry name" value="HSF_DNA-bd"/>
</dbReference>
<comment type="similarity">
    <text evidence="9">Belongs to the HSF family.</text>
</comment>
<keyword evidence="10" id="KW-0175">Coiled coil</keyword>
<dbReference type="PANTHER" id="PTHR10015">
    <property type="entry name" value="HEAT SHOCK TRANSCRIPTION FACTOR"/>
    <property type="match status" value="1"/>
</dbReference>
<keyword evidence="6" id="KW-0238">DNA-binding</keyword>
<evidence type="ECO:0000256" key="9">
    <source>
        <dbReference type="RuleBase" id="RU004020"/>
    </source>
</evidence>
<feature type="region of interest" description="Disordered" evidence="11">
    <location>
        <begin position="123"/>
        <end position="155"/>
    </location>
</feature>
<feature type="compositionally biased region" description="Basic and acidic residues" evidence="11">
    <location>
        <begin position="8"/>
        <end position="24"/>
    </location>
</feature>
<dbReference type="InterPro" id="IPR036388">
    <property type="entry name" value="WH-like_DNA-bd_sf"/>
</dbReference>
<evidence type="ECO:0000313" key="13">
    <source>
        <dbReference type="EMBL" id="KAK3270487.1"/>
    </source>
</evidence>
<dbReference type="SUPFAM" id="SSF46785">
    <property type="entry name" value="Winged helix' DNA-binding domain"/>
    <property type="match status" value="1"/>
</dbReference>
<protein>
    <submittedName>
        <fullName evidence="13">Stress-responsive transcription factor hsf1</fullName>
    </submittedName>
</protein>
<dbReference type="FunFam" id="1.10.10.10:FF:000037">
    <property type="entry name" value="Heat stress transcription factor B-4"/>
    <property type="match status" value="1"/>
</dbReference>
<dbReference type="Proteomes" id="UP001190700">
    <property type="component" value="Unassembled WGS sequence"/>
</dbReference>
<comment type="subcellular location">
    <subcellularLocation>
        <location evidence="1">Nucleus</location>
    </subcellularLocation>
</comment>
<name>A0AAE0G2J9_9CHLO</name>
<reference evidence="13 14" key="1">
    <citation type="journal article" date="2015" name="Genome Biol. Evol.">
        <title>Comparative Genomics of a Bacterivorous Green Alga Reveals Evolutionary Causalities and Consequences of Phago-Mixotrophic Mode of Nutrition.</title>
        <authorList>
            <person name="Burns J.A."/>
            <person name="Paasch A."/>
            <person name="Narechania A."/>
            <person name="Kim E."/>
        </authorList>
    </citation>
    <scope>NUCLEOTIDE SEQUENCE [LARGE SCALE GENOMIC DNA]</scope>
    <source>
        <strain evidence="13 14">PLY_AMNH</strain>
    </source>
</reference>
<accession>A0AAE0G2J9</accession>
<evidence type="ECO:0000256" key="1">
    <source>
        <dbReference type="ARBA" id="ARBA00004123"/>
    </source>
</evidence>
<dbReference type="PRINTS" id="PR00056">
    <property type="entry name" value="HSFDOMAIN"/>
</dbReference>
<comment type="caution">
    <text evidence="13">The sequence shown here is derived from an EMBL/GenBank/DDBJ whole genome shotgun (WGS) entry which is preliminary data.</text>
</comment>
<feature type="region of interest" description="Disordered" evidence="11">
    <location>
        <begin position="1"/>
        <end position="38"/>
    </location>
</feature>
<organism evidence="13 14">
    <name type="scientific">Cymbomonas tetramitiformis</name>
    <dbReference type="NCBI Taxonomy" id="36881"/>
    <lineage>
        <taxon>Eukaryota</taxon>
        <taxon>Viridiplantae</taxon>
        <taxon>Chlorophyta</taxon>
        <taxon>Pyramimonadophyceae</taxon>
        <taxon>Pyramimonadales</taxon>
        <taxon>Pyramimonadaceae</taxon>
        <taxon>Cymbomonas</taxon>
    </lineage>
</organism>
<dbReference type="EMBL" id="LGRX02010366">
    <property type="protein sequence ID" value="KAK3270487.1"/>
    <property type="molecule type" value="Genomic_DNA"/>
</dbReference>
<evidence type="ECO:0000256" key="11">
    <source>
        <dbReference type="SAM" id="MobiDB-lite"/>
    </source>
</evidence>
<evidence type="ECO:0000256" key="4">
    <source>
        <dbReference type="ARBA" id="ARBA00023015"/>
    </source>
</evidence>
<dbReference type="PROSITE" id="PS00434">
    <property type="entry name" value="HSF_DOMAIN"/>
    <property type="match status" value="1"/>
</dbReference>
<keyword evidence="5" id="KW-0346">Stress response</keyword>
<evidence type="ECO:0000256" key="10">
    <source>
        <dbReference type="SAM" id="Coils"/>
    </source>
</evidence>
<evidence type="ECO:0000256" key="2">
    <source>
        <dbReference type="ARBA" id="ARBA00011233"/>
    </source>
</evidence>
<gene>
    <name evidence="13" type="ORF">CYMTET_21113</name>
</gene>
<keyword evidence="3" id="KW-0597">Phosphoprotein</keyword>
<evidence type="ECO:0000256" key="7">
    <source>
        <dbReference type="ARBA" id="ARBA00023163"/>
    </source>
</evidence>
<dbReference type="SMART" id="SM00415">
    <property type="entry name" value="HSF"/>
    <property type="match status" value="1"/>
</dbReference>
<sequence>MLISNGSDTEKEQAKPLERSHKTQDSGFSSDQPSPFVEKTYNLVDSPETDHIISWSDNGTSFTIWKPELLERDLLAKHFKHSNMSSFIRQLNNYGFRKLNPDRYEFGAPGFEKGKKELLQTLQRSDPQRRHKRSQNDTPAVPVSAPKDVDAQGTRGSEVAQLVNERFQAHFEEHAKIISDLKREISQLKSEKEKHTEEMLHMKSKMERMEQRQEKLDRIMAWFQSNFQSSVQELGATNYIPLMNGTGNKRRQLMIEPSQQPPLEQDERLSSETSMGSHCEPNTFQATTSTFHPTPPSNIPDALSSQQMDYSTLLNKFPQVFSAQVTNGGPNWRNSTAEVPVEVTDITQVHKQNSFGRPPEPWPDPWDLMGAQPSSRLNRGADVPPEPQPGPIVQPSLSGASLDLSTGLLDGATSPSFLSNFSGHSPTRSTGSMADLPDMYKLEWTDSIPEQTDLQEEVDSAAIIDASYLGSFQVQSDKLEAKPLILAVDSNIVVNPSAPQIVNAAANISLV</sequence>
<feature type="domain" description="HSF-type DNA-binding" evidence="12">
    <location>
        <begin position="75"/>
        <end position="99"/>
    </location>
</feature>
<evidence type="ECO:0000259" key="12">
    <source>
        <dbReference type="PROSITE" id="PS00434"/>
    </source>
</evidence>
<keyword evidence="4" id="KW-0805">Transcription regulation</keyword>
<dbReference type="Pfam" id="PF00447">
    <property type="entry name" value="HSF_DNA-bind"/>
    <property type="match status" value="1"/>
</dbReference>
<evidence type="ECO:0000313" key="14">
    <source>
        <dbReference type="Proteomes" id="UP001190700"/>
    </source>
</evidence>
<evidence type="ECO:0000256" key="6">
    <source>
        <dbReference type="ARBA" id="ARBA00023125"/>
    </source>
</evidence>
<dbReference type="GO" id="GO:0043565">
    <property type="term" value="F:sequence-specific DNA binding"/>
    <property type="evidence" value="ECO:0007669"/>
    <property type="project" value="InterPro"/>
</dbReference>
<evidence type="ECO:0000256" key="5">
    <source>
        <dbReference type="ARBA" id="ARBA00023016"/>
    </source>
</evidence>
<dbReference type="PANTHER" id="PTHR10015:SF427">
    <property type="entry name" value="HEAT SHOCK FACTOR PROTEIN"/>
    <property type="match status" value="1"/>
</dbReference>
<dbReference type="GO" id="GO:0005634">
    <property type="term" value="C:nucleus"/>
    <property type="evidence" value="ECO:0007669"/>
    <property type="project" value="UniProtKB-SubCell"/>
</dbReference>
<dbReference type="AlphaFoldDB" id="A0AAE0G2J9"/>
<dbReference type="InterPro" id="IPR036390">
    <property type="entry name" value="WH_DNA-bd_sf"/>
</dbReference>
<proteinExistence type="inferred from homology"/>
<feature type="coiled-coil region" evidence="10">
    <location>
        <begin position="171"/>
        <end position="212"/>
    </location>
</feature>
<dbReference type="Gene3D" id="1.10.10.10">
    <property type="entry name" value="Winged helix-like DNA-binding domain superfamily/Winged helix DNA-binding domain"/>
    <property type="match status" value="1"/>
</dbReference>
<dbReference type="Gene3D" id="1.20.120.1240">
    <property type="entry name" value="Dynamin, middle domain"/>
    <property type="match status" value="1"/>
</dbReference>
<comment type="subunit">
    <text evidence="2">Homotrimer.</text>
</comment>
<evidence type="ECO:0000256" key="3">
    <source>
        <dbReference type="ARBA" id="ARBA00022553"/>
    </source>
</evidence>
<evidence type="ECO:0000256" key="8">
    <source>
        <dbReference type="ARBA" id="ARBA00023242"/>
    </source>
</evidence>
<keyword evidence="8" id="KW-0539">Nucleus</keyword>
<keyword evidence="7" id="KW-0804">Transcription</keyword>